<gene>
    <name evidence="3" type="primary">LOC118877696</name>
</gene>
<proteinExistence type="predicted"/>
<protein>
    <submittedName>
        <fullName evidence="3">Uncharacterized protein</fullName>
    </submittedName>
</protein>
<accession>A0AB40A8A2</accession>
<keyword evidence="2" id="KW-1185">Reference proteome</keyword>
<evidence type="ECO:0000313" key="2">
    <source>
        <dbReference type="Proteomes" id="UP001652628"/>
    </source>
</evidence>
<keyword evidence="1" id="KW-0732">Signal</keyword>
<reference evidence="3" key="1">
    <citation type="submission" date="2025-08" db="UniProtKB">
        <authorList>
            <consortium name="RefSeq"/>
        </authorList>
    </citation>
    <scope>IDENTIFICATION</scope>
</reference>
<dbReference type="AlphaFoldDB" id="A0AB40A8A2"/>
<name>A0AB40A8A2_DROSZ</name>
<feature type="signal peptide" evidence="1">
    <location>
        <begin position="1"/>
        <end position="21"/>
    </location>
</feature>
<dbReference type="RefSeq" id="XP_036673418.2">
    <property type="nucleotide sequence ID" value="XM_036817523.3"/>
</dbReference>
<organism evidence="2 3">
    <name type="scientific">Drosophila suzukii</name>
    <name type="common">Spotted-wing drosophila fruit fly</name>
    <dbReference type="NCBI Taxonomy" id="28584"/>
    <lineage>
        <taxon>Eukaryota</taxon>
        <taxon>Metazoa</taxon>
        <taxon>Ecdysozoa</taxon>
        <taxon>Arthropoda</taxon>
        <taxon>Hexapoda</taxon>
        <taxon>Insecta</taxon>
        <taxon>Pterygota</taxon>
        <taxon>Neoptera</taxon>
        <taxon>Endopterygota</taxon>
        <taxon>Diptera</taxon>
        <taxon>Brachycera</taxon>
        <taxon>Muscomorpha</taxon>
        <taxon>Ephydroidea</taxon>
        <taxon>Drosophilidae</taxon>
        <taxon>Drosophila</taxon>
        <taxon>Sophophora</taxon>
    </lineage>
</organism>
<evidence type="ECO:0000313" key="3">
    <source>
        <dbReference type="RefSeq" id="XP_036673418.2"/>
    </source>
</evidence>
<dbReference type="Proteomes" id="UP001652628">
    <property type="component" value="Chromosome 3"/>
</dbReference>
<sequence>MKFCALFVFLIIALFAIKVDSQSPSFLQCLNEINDPELCENFKDQFPEDAPAVPVDDYTFEAHSG</sequence>
<feature type="chain" id="PRO_5044342872" evidence="1">
    <location>
        <begin position="22"/>
        <end position="65"/>
    </location>
</feature>
<dbReference type="GeneID" id="118877696"/>
<evidence type="ECO:0000256" key="1">
    <source>
        <dbReference type="SAM" id="SignalP"/>
    </source>
</evidence>